<dbReference type="EMBL" id="JABBWM010000153">
    <property type="protein sequence ID" value="KAG2086080.1"/>
    <property type="molecule type" value="Genomic_DNA"/>
</dbReference>
<dbReference type="RefSeq" id="XP_041284828.1">
    <property type="nucleotide sequence ID" value="XM_041432104.1"/>
</dbReference>
<dbReference type="PANTHER" id="PTHR38248">
    <property type="entry name" value="FUNK1 6"/>
    <property type="match status" value="1"/>
</dbReference>
<comment type="caution">
    <text evidence="2">The sequence shown here is derived from an EMBL/GenBank/DDBJ whole genome shotgun (WGS) entry which is preliminary data.</text>
</comment>
<protein>
    <recommendedName>
        <fullName evidence="1">Fungal-type protein kinase domain-containing protein</fullName>
    </recommendedName>
</protein>
<sequence length="214" mass="24424">SRTHLRLVLKPRARPLHVFRTKVELVGALQDIAKIQQTAVEECGILHRDYSLNNAMIWDDGSGGWGTLIDWEFAVHILSEAVGDPATSVRSWKAKLATHSLAMPPPLILHHYHDDLESLFYVFMCICIEYRGPLGIKRDLSADRHQDWLPHQWAVNTLKEASDVKTSFFFHPNVHKLQQQFHPYFASLLPLAKQWYDLIRNKGPSSTGNFPGGH</sequence>
<dbReference type="GeneID" id="64694363"/>
<dbReference type="OrthoDB" id="2678412at2759"/>
<dbReference type="AlphaFoldDB" id="A0A9P7JL55"/>
<evidence type="ECO:0000313" key="2">
    <source>
        <dbReference type="EMBL" id="KAG2086080.1"/>
    </source>
</evidence>
<dbReference type="SUPFAM" id="SSF56112">
    <property type="entry name" value="Protein kinase-like (PK-like)"/>
    <property type="match status" value="1"/>
</dbReference>
<dbReference type="InterPro" id="IPR011009">
    <property type="entry name" value="Kinase-like_dom_sf"/>
</dbReference>
<dbReference type="PANTHER" id="PTHR38248:SF2">
    <property type="entry name" value="FUNK1 11"/>
    <property type="match status" value="1"/>
</dbReference>
<evidence type="ECO:0000313" key="3">
    <source>
        <dbReference type="Proteomes" id="UP000823399"/>
    </source>
</evidence>
<dbReference type="InterPro" id="IPR040976">
    <property type="entry name" value="Pkinase_fungal"/>
</dbReference>
<feature type="non-terminal residue" evidence="2">
    <location>
        <position position="214"/>
    </location>
</feature>
<reference evidence="2" key="1">
    <citation type="journal article" date="2020" name="New Phytol.">
        <title>Comparative genomics reveals dynamic genome evolution in host specialist ectomycorrhizal fungi.</title>
        <authorList>
            <person name="Lofgren L.A."/>
            <person name="Nguyen N.H."/>
            <person name="Vilgalys R."/>
            <person name="Ruytinx J."/>
            <person name="Liao H.L."/>
            <person name="Branco S."/>
            <person name="Kuo A."/>
            <person name="LaButti K."/>
            <person name="Lipzen A."/>
            <person name="Andreopoulos W."/>
            <person name="Pangilinan J."/>
            <person name="Riley R."/>
            <person name="Hundley H."/>
            <person name="Na H."/>
            <person name="Barry K."/>
            <person name="Grigoriev I.V."/>
            <person name="Stajich J.E."/>
            <person name="Kennedy P.G."/>
        </authorList>
    </citation>
    <scope>NUCLEOTIDE SEQUENCE</scope>
    <source>
        <strain evidence="2">FC423</strain>
    </source>
</reference>
<proteinExistence type="predicted"/>
<dbReference type="Pfam" id="PF17667">
    <property type="entry name" value="Pkinase_fungal"/>
    <property type="match status" value="1"/>
</dbReference>
<feature type="domain" description="Fungal-type protein kinase" evidence="1">
    <location>
        <begin position="2"/>
        <end position="127"/>
    </location>
</feature>
<name>A0A9P7JL55_9AGAM</name>
<dbReference type="Proteomes" id="UP000823399">
    <property type="component" value="Unassembled WGS sequence"/>
</dbReference>
<evidence type="ECO:0000259" key="1">
    <source>
        <dbReference type="Pfam" id="PF17667"/>
    </source>
</evidence>
<organism evidence="2 3">
    <name type="scientific">Suillus discolor</name>
    <dbReference type="NCBI Taxonomy" id="1912936"/>
    <lineage>
        <taxon>Eukaryota</taxon>
        <taxon>Fungi</taxon>
        <taxon>Dikarya</taxon>
        <taxon>Basidiomycota</taxon>
        <taxon>Agaricomycotina</taxon>
        <taxon>Agaricomycetes</taxon>
        <taxon>Agaricomycetidae</taxon>
        <taxon>Boletales</taxon>
        <taxon>Suillineae</taxon>
        <taxon>Suillaceae</taxon>
        <taxon>Suillus</taxon>
    </lineage>
</organism>
<keyword evidence="3" id="KW-1185">Reference proteome</keyword>
<accession>A0A9P7JL55</accession>
<gene>
    <name evidence="2" type="ORF">F5147DRAFT_588701</name>
</gene>